<evidence type="ECO:0008006" key="5">
    <source>
        <dbReference type="Google" id="ProtNLM"/>
    </source>
</evidence>
<feature type="region of interest" description="Disordered" evidence="1">
    <location>
        <begin position="647"/>
        <end position="688"/>
    </location>
</feature>
<feature type="transmembrane region" description="Helical" evidence="2">
    <location>
        <begin position="425"/>
        <end position="447"/>
    </location>
</feature>
<dbReference type="InterPro" id="IPR027628">
    <property type="entry name" value="DotA_TraY"/>
</dbReference>
<dbReference type="Proteomes" id="UP000312784">
    <property type="component" value="Unassembled WGS sequence"/>
</dbReference>
<dbReference type="RefSeq" id="WP_140024932.1">
    <property type="nucleotide sequence ID" value="NZ_JBHUFG010000016.1"/>
</dbReference>
<keyword evidence="2" id="KW-1133">Transmembrane helix</keyword>
<name>A0ABY2Y4V3_9HYPH</name>
<feature type="transmembrane region" description="Helical" evidence="2">
    <location>
        <begin position="577"/>
        <end position="600"/>
    </location>
</feature>
<evidence type="ECO:0000313" key="4">
    <source>
        <dbReference type="Proteomes" id="UP000312784"/>
    </source>
</evidence>
<dbReference type="NCBIfam" id="TIGR04346">
    <property type="entry name" value="DotA_TraY"/>
    <property type="match status" value="1"/>
</dbReference>
<sequence>MAIFTDLLREPSQHNIAWSWVTTLIPTDVSTPFGYAIGAFNSILVYLGALAVIWAVLQGIIHSAYTGKVLGDKFHQIWAPLRVFVGFGLLLPLGASFASGHYLLRDVVARAGINFADNIANVWFDGAQKMPMVPPTKNGLELVLDIYESEICATFKNFMQEKHTYLELIRPTPAMGYRDDKATEWRWGSCGTIKMPMLEGHTTLNLERQIAVGKIVLAARNDVKPFASFIFDTSRGIKSQQQAIAFMNSGLLPKLLDRVKSLANQYDTENMKAVEKDLAAESQGQAIRDKLKESLKQQGFISIGMYFVNLSTQSQQVLALTDVKHTRNVLQRDADGKGQYETAKEAIKAFRLSLMAEEAEIEVSSQEMTFNADEDSNILTKIINKFSRPLQEWAMSKGKKDANDSTVDQIRKSDPILDQIESGHWFITIAGGMLIAAYVPIIAAYTFAGDVAGMDGAALWSMIWLTLPISSLGVVGILRAYVQPIIPFISIMIFASTWLIGLIEVVIQLGVWALSWLKMDGDEFMHRGSELGSKIIYQVFLMPALGVLSYAASFVLLPMVVGTVEVLWAKAFYSQTGGYPVGITALITSFAMITFLTLYLTMHVFSQILTIPQRVIMWAGGGQGSDFGDKGMALAAATAVAATMGRGMPGLPKISTPKGSSDSSGEGENGGGKRTVKSAPIGDKTSTN</sequence>
<evidence type="ECO:0000256" key="2">
    <source>
        <dbReference type="SAM" id="Phobius"/>
    </source>
</evidence>
<feature type="transmembrane region" description="Helical" evidence="2">
    <location>
        <begin position="459"/>
        <end position="482"/>
    </location>
</feature>
<evidence type="ECO:0000256" key="1">
    <source>
        <dbReference type="SAM" id="MobiDB-lite"/>
    </source>
</evidence>
<protein>
    <recommendedName>
        <fullName evidence="5">DotA/TraY family protein</fullName>
    </recommendedName>
</protein>
<feature type="transmembrane region" description="Helical" evidence="2">
    <location>
        <begin position="535"/>
        <end position="557"/>
    </location>
</feature>
<keyword evidence="2" id="KW-0812">Transmembrane</keyword>
<gene>
    <name evidence="3" type="ORF">FIC94_11210</name>
</gene>
<reference evidence="3 4" key="1">
    <citation type="submission" date="2019-06" db="EMBL/GenBank/DDBJ databases">
        <title>Ochrobactrum cricket sp.nov., isolated from the insect Teleogryllus occipitalis living in deserted cropland.</title>
        <authorList>
            <person name="Hu M."/>
        </authorList>
    </citation>
    <scope>NUCLEOTIDE SEQUENCE [LARGE SCALE GENOMIC DNA]</scope>
    <source>
        <strain evidence="3 4">LCB8</strain>
    </source>
</reference>
<comment type="caution">
    <text evidence="3">The sequence shown here is derived from an EMBL/GenBank/DDBJ whole genome shotgun (WGS) entry which is preliminary data.</text>
</comment>
<feature type="transmembrane region" description="Helical" evidence="2">
    <location>
        <begin position="78"/>
        <end position="104"/>
    </location>
</feature>
<accession>A0ABY2Y4V3</accession>
<proteinExistence type="predicted"/>
<organism evidence="3 4">
    <name type="scientific">Ochrobactrum teleogrylli</name>
    <dbReference type="NCBI Taxonomy" id="2479765"/>
    <lineage>
        <taxon>Bacteria</taxon>
        <taxon>Pseudomonadati</taxon>
        <taxon>Pseudomonadota</taxon>
        <taxon>Alphaproteobacteria</taxon>
        <taxon>Hyphomicrobiales</taxon>
        <taxon>Brucellaceae</taxon>
        <taxon>Brucella/Ochrobactrum group</taxon>
        <taxon>Ochrobactrum</taxon>
    </lineage>
</organism>
<evidence type="ECO:0000313" key="3">
    <source>
        <dbReference type="EMBL" id="TNV15848.1"/>
    </source>
</evidence>
<feature type="transmembrane region" description="Helical" evidence="2">
    <location>
        <begin position="33"/>
        <end position="57"/>
    </location>
</feature>
<feature type="transmembrane region" description="Helical" evidence="2">
    <location>
        <begin position="488"/>
        <end position="514"/>
    </location>
</feature>
<dbReference type="EMBL" id="VEWL01000006">
    <property type="protein sequence ID" value="TNV15848.1"/>
    <property type="molecule type" value="Genomic_DNA"/>
</dbReference>
<keyword evidence="4" id="KW-1185">Reference proteome</keyword>
<keyword evidence="2" id="KW-0472">Membrane</keyword>